<dbReference type="RefSeq" id="WP_184048908.1">
    <property type="nucleotide sequence ID" value="NZ_JACIGK010000058.1"/>
</dbReference>
<comment type="caution">
    <text evidence="1">The sequence shown here is derived from an EMBL/GenBank/DDBJ whole genome shotgun (WGS) entry which is preliminary data.</text>
</comment>
<accession>A0A7W6WBN0</accession>
<name>A0A7W6WBN0_9PROT</name>
<dbReference type="Proteomes" id="UP000554286">
    <property type="component" value="Unassembled WGS sequence"/>
</dbReference>
<organism evidence="1 2">
    <name type="scientific">Roseospira visakhapatnamensis</name>
    <dbReference type="NCBI Taxonomy" id="390880"/>
    <lineage>
        <taxon>Bacteria</taxon>
        <taxon>Pseudomonadati</taxon>
        <taxon>Pseudomonadota</taxon>
        <taxon>Alphaproteobacteria</taxon>
        <taxon>Rhodospirillales</taxon>
        <taxon>Rhodospirillaceae</taxon>
        <taxon>Roseospira</taxon>
    </lineage>
</organism>
<keyword evidence="2" id="KW-1185">Reference proteome</keyword>
<proteinExistence type="predicted"/>
<evidence type="ECO:0000313" key="2">
    <source>
        <dbReference type="Proteomes" id="UP000554286"/>
    </source>
</evidence>
<sequence length="56" mass="5917">MVAVIMEIGPGRWLMACAVGAAAISPLDWAVQRVGLALVTLEPFPRGVLLMEMAHG</sequence>
<dbReference type="AlphaFoldDB" id="A0A7W6WBN0"/>
<protein>
    <submittedName>
        <fullName evidence="1">Uncharacterized protein</fullName>
    </submittedName>
</protein>
<gene>
    <name evidence="1" type="ORF">GGD89_003845</name>
</gene>
<reference evidence="1 2" key="1">
    <citation type="submission" date="2020-08" db="EMBL/GenBank/DDBJ databases">
        <title>Genome sequencing of Purple Non-Sulfur Bacteria from various extreme environments.</title>
        <authorList>
            <person name="Mayer M."/>
        </authorList>
    </citation>
    <scope>NUCLEOTIDE SEQUENCE [LARGE SCALE GENOMIC DNA]</scope>
    <source>
        <strain evidence="1 2">JA131</strain>
    </source>
</reference>
<dbReference type="EMBL" id="JACIGK010000058">
    <property type="protein sequence ID" value="MBB4268189.1"/>
    <property type="molecule type" value="Genomic_DNA"/>
</dbReference>
<evidence type="ECO:0000313" key="1">
    <source>
        <dbReference type="EMBL" id="MBB4268189.1"/>
    </source>
</evidence>